<accession>A0A6C0F0N4</accession>
<dbReference type="InterPro" id="IPR023347">
    <property type="entry name" value="Lysozyme_dom_sf"/>
</dbReference>
<dbReference type="AlphaFoldDB" id="A0A6C0F0N4"/>
<evidence type="ECO:0008006" key="5">
    <source>
        <dbReference type="Google" id="ProtNLM"/>
    </source>
</evidence>
<dbReference type="GO" id="GO:0016998">
    <property type="term" value="P:cell wall macromolecule catabolic process"/>
    <property type="evidence" value="ECO:0007669"/>
    <property type="project" value="InterPro"/>
</dbReference>
<reference evidence="4" key="1">
    <citation type="journal article" date="2020" name="Nature">
        <title>Giant virus diversity and host interactions through global metagenomics.</title>
        <authorList>
            <person name="Schulz F."/>
            <person name="Roux S."/>
            <person name="Paez-Espino D."/>
            <person name="Jungbluth S."/>
            <person name="Walsh D.A."/>
            <person name="Denef V.J."/>
            <person name="McMahon K.D."/>
            <person name="Konstantinidis K.T."/>
            <person name="Eloe-Fadrosh E.A."/>
            <person name="Kyrpides N.C."/>
            <person name="Woyke T."/>
        </authorList>
    </citation>
    <scope>NUCLEOTIDE SEQUENCE</scope>
    <source>
        <strain evidence="4">GVMAG-M-3300009163-63</strain>
    </source>
</reference>
<organism evidence="4">
    <name type="scientific">viral metagenome</name>
    <dbReference type="NCBI Taxonomy" id="1070528"/>
    <lineage>
        <taxon>unclassified sequences</taxon>
        <taxon>metagenomes</taxon>
        <taxon>organismal metagenomes</taxon>
    </lineage>
</organism>
<keyword evidence="1" id="KW-0929">Antimicrobial</keyword>
<name>A0A6C0F0N4_9ZZZZ</name>
<dbReference type="CDD" id="cd00737">
    <property type="entry name" value="lyz_endolysin_autolysin"/>
    <property type="match status" value="1"/>
</dbReference>
<dbReference type="InterPro" id="IPR023346">
    <property type="entry name" value="Lysozyme-like_dom_sf"/>
</dbReference>
<dbReference type="InterPro" id="IPR033907">
    <property type="entry name" value="Endolysin_autolysin"/>
</dbReference>
<dbReference type="GO" id="GO:0031640">
    <property type="term" value="P:killing of cells of another organism"/>
    <property type="evidence" value="ECO:0007669"/>
    <property type="project" value="UniProtKB-KW"/>
</dbReference>
<dbReference type="GO" id="GO:0042742">
    <property type="term" value="P:defense response to bacterium"/>
    <property type="evidence" value="ECO:0007669"/>
    <property type="project" value="UniProtKB-KW"/>
</dbReference>
<dbReference type="GO" id="GO:0003796">
    <property type="term" value="F:lysozyme activity"/>
    <property type="evidence" value="ECO:0007669"/>
    <property type="project" value="InterPro"/>
</dbReference>
<dbReference type="Gene3D" id="1.10.530.40">
    <property type="match status" value="1"/>
</dbReference>
<evidence type="ECO:0000313" key="4">
    <source>
        <dbReference type="EMBL" id="QHT34501.1"/>
    </source>
</evidence>
<keyword evidence="3" id="KW-1035">Host cytoplasm</keyword>
<dbReference type="EMBL" id="MN739001">
    <property type="protein sequence ID" value="QHT34501.1"/>
    <property type="molecule type" value="Genomic_DNA"/>
</dbReference>
<proteinExistence type="predicted"/>
<keyword evidence="2" id="KW-0081">Bacteriolytic enzyme</keyword>
<dbReference type="GO" id="GO:0009253">
    <property type="term" value="P:peptidoglycan catabolic process"/>
    <property type="evidence" value="ECO:0007669"/>
    <property type="project" value="InterPro"/>
</dbReference>
<dbReference type="InterPro" id="IPR002196">
    <property type="entry name" value="Glyco_hydro_24"/>
</dbReference>
<dbReference type="InterPro" id="IPR051018">
    <property type="entry name" value="Bacteriophage_GH24"/>
</dbReference>
<evidence type="ECO:0000256" key="3">
    <source>
        <dbReference type="ARBA" id="ARBA00023200"/>
    </source>
</evidence>
<evidence type="ECO:0000256" key="1">
    <source>
        <dbReference type="ARBA" id="ARBA00022529"/>
    </source>
</evidence>
<dbReference type="PANTHER" id="PTHR38107">
    <property type="match status" value="1"/>
</dbReference>
<dbReference type="Pfam" id="PF00959">
    <property type="entry name" value="Phage_lysozyme"/>
    <property type="match status" value="1"/>
</dbReference>
<dbReference type="SUPFAM" id="SSF53955">
    <property type="entry name" value="Lysozyme-like"/>
    <property type="match status" value="1"/>
</dbReference>
<sequence length="256" mass="28792">MKNNPPEFWHSAKKGYKYYLKFNHRMNGLRKAFYEAKAKADAAELLKNISENDNGDYLAAEAKAASYIDYLNENDYDVNELLEIVEPGNQINEGNENNYGVPVSGLNLIKEFEGFRSKAYVDPLSGNLPITIGWGSTVKQDGSRFKLGDVITRTEADELLAYQCSQKYLPSISKIPYWNEMNDGKKGALLSFAYNLGAGFYGSSNFATITRVLKNKEWDEVPAKFLLYVNPGSKVEAGLRKRRTAEGLSWKNGTYS</sequence>
<evidence type="ECO:0000256" key="2">
    <source>
        <dbReference type="ARBA" id="ARBA00022638"/>
    </source>
</evidence>
<dbReference type="PANTHER" id="PTHR38107:SF3">
    <property type="entry name" value="LYSOZYME RRRD-RELATED"/>
    <property type="match status" value="1"/>
</dbReference>
<protein>
    <recommendedName>
        <fullName evidence="5">Glycoside hydrolase</fullName>
    </recommendedName>
</protein>